<dbReference type="RefSeq" id="WP_098177743.1">
    <property type="nucleotide sequence ID" value="NZ_NUEQ01000104.1"/>
</dbReference>
<evidence type="ECO:0000256" key="1">
    <source>
        <dbReference type="SAM" id="SignalP"/>
    </source>
</evidence>
<proteinExistence type="predicted"/>
<reference evidence="2 3" key="1">
    <citation type="submission" date="2017-09" db="EMBL/GenBank/DDBJ databases">
        <title>Large-scale bioinformatics analysis of Bacillus genomes uncovers conserved roles of natural products in bacterial physiology.</title>
        <authorList>
            <consortium name="Agbiome Team Llc"/>
            <person name="Bleich R.M."/>
            <person name="Kirk G.J."/>
            <person name="Santa Maria K.C."/>
            <person name="Allen S.E."/>
            <person name="Farag S."/>
            <person name="Shank E.A."/>
            <person name="Bowers A."/>
        </authorList>
    </citation>
    <scope>NUCLEOTIDE SEQUENCE [LARGE SCALE GENOMIC DNA]</scope>
    <source>
        <strain evidence="2 3">AFS003229</strain>
    </source>
</reference>
<organism evidence="2 3">
    <name type="scientific">Peribacillus butanolivorans</name>
    <dbReference type="NCBI Taxonomy" id="421767"/>
    <lineage>
        <taxon>Bacteria</taxon>
        <taxon>Bacillati</taxon>
        <taxon>Bacillota</taxon>
        <taxon>Bacilli</taxon>
        <taxon>Bacillales</taxon>
        <taxon>Bacillaceae</taxon>
        <taxon>Peribacillus</taxon>
    </lineage>
</organism>
<evidence type="ECO:0000313" key="3">
    <source>
        <dbReference type="Proteomes" id="UP000220106"/>
    </source>
</evidence>
<name>A0AAX0RWS2_9BACI</name>
<dbReference type="AlphaFoldDB" id="A0AAX0RWS2"/>
<dbReference type="EMBL" id="NUEQ01000104">
    <property type="protein sequence ID" value="PEJ27067.1"/>
    <property type="molecule type" value="Genomic_DNA"/>
</dbReference>
<keyword evidence="1" id="KW-0732">Signal</keyword>
<sequence length="125" mass="14311">MKRKLFLFLTACTLFLIMFMPNSKAEAASKTITLDRSNAYESGRIWVYPGQKVKLEVINYGNDIVQARAWQSVRGKNIYYYNYWIKYGGSRSGIIPVSGTYFYFDLWSVFSGPGVGASMTVTTYY</sequence>
<protein>
    <submittedName>
        <fullName evidence="2">Uncharacterized protein</fullName>
    </submittedName>
</protein>
<gene>
    <name evidence="2" type="ORF">CN689_24455</name>
</gene>
<accession>A0AAX0RWS2</accession>
<dbReference type="Proteomes" id="UP000220106">
    <property type="component" value="Unassembled WGS sequence"/>
</dbReference>
<feature type="chain" id="PRO_5043589476" evidence="1">
    <location>
        <begin position="28"/>
        <end position="125"/>
    </location>
</feature>
<feature type="signal peptide" evidence="1">
    <location>
        <begin position="1"/>
        <end position="27"/>
    </location>
</feature>
<evidence type="ECO:0000313" key="2">
    <source>
        <dbReference type="EMBL" id="PEJ27067.1"/>
    </source>
</evidence>
<comment type="caution">
    <text evidence="2">The sequence shown here is derived from an EMBL/GenBank/DDBJ whole genome shotgun (WGS) entry which is preliminary data.</text>
</comment>